<evidence type="ECO:0000256" key="5">
    <source>
        <dbReference type="ARBA" id="ARBA00034078"/>
    </source>
</evidence>
<dbReference type="PANTHER" id="PTHR21496">
    <property type="entry name" value="FERREDOXIN-RELATED"/>
    <property type="match status" value="1"/>
</dbReference>
<dbReference type="GO" id="GO:0051537">
    <property type="term" value="F:2 iron, 2 sulfur cluster binding"/>
    <property type="evidence" value="ECO:0007669"/>
    <property type="project" value="UniProtKB-KW"/>
</dbReference>
<dbReference type="InterPro" id="IPR017941">
    <property type="entry name" value="Rieske_2Fe-2S"/>
</dbReference>
<evidence type="ECO:0000256" key="2">
    <source>
        <dbReference type="ARBA" id="ARBA00022723"/>
    </source>
</evidence>
<accession>A0A238YX29</accession>
<dbReference type="PROSITE" id="PS51296">
    <property type="entry name" value="RIESKE"/>
    <property type="match status" value="1"/>
</dbReference>
<reference evidence="9" key="1">
    <citation type="submission" date="2017-06" db="EMBL/GenBank/DDBJ databases">
        <authorList>
            <person name="Varghese N."/>
            <person name="Submissions S."/>
        </authorList>
    </citation>
    <scope>NUCLEOTIDE SEQUENCE [LARGE SCALE GENOMIC DNA]</scope>
    <source>
        <strain evidence="9">DSM 45207</strain>
    </source>
</reference>
<sequence>MGFSWACSLDDLWEGEMETFDVNGTEVLIAHLDGGEVVATQTICPHQEWELVEGELSNATLTCHAHLWTYDLRSCKGINPSHSELARYPVKVEGDEVYVDPDGDTPKSAHS</sequence>
<organism evidence="8 9">
    <name type="scientific">Haloechinothrix alba</name>
    <dbReference type="NCBI Taxonomy" id="664784"/>
    <lineage>
        <taxon>Bacteria</taxon>
        <taxon>Bacillati</taxon>
        <taxon>Actinomycetota</taxon>
        <taxon>Actinomycetes</taxon>
        <taxon>Pseudonocardiales</taxon>
        <taxon>Pseudonocardiaceae</taxon>
        <taxon>Haloechinothrix</taxon>
    </lineage>
</organism>
<proteinExistence type="inferred from homology"/>
<evidence type="ECO:0000256" key="4">
    <source>
        <dbReference type="ARBA" id="ARBA00023014"/>
    </source>
</evidence>
<comment type="similarity">
    <text evidence="6">Belongs to the bacterial ring-hydroxylating dioxygenase ferredoxin component family.</text>
</comment>
<comment type="cofactor">
    <cofactor evidence="5">
        <name>[2Fe-2S] cluster</name>
        <dbReference type="ChEBI" id="CHEBI:190135"/>
    </cofactor>
</comment>
<dbReference type="GO" id="GO:0016705">
    <property type="term" value="F:oxidoreductase activity, acting on paired donors, with incorporation or reduction of molecular oxygen"/>
    <property type="evidence" value="ECO:0007669"/>
    <property type="project" value="UniProtKB-ARBA"/>
</dbReference>
<keyword evidence="4" id="KW-0411">Iron-sulfur</keyword>
<name>A0A238YX29_9PSEU</name>
<evidence type="ECO:0000313" key="9">
    <source>
        <dbReference type="Proteomes" id="UP000198348"/>
    </source>
</evidence>
<dbReference type="PANTHER" id="PTHR21496:SF0">
    <property type="entry name" value="RIESKE DOMAIN-CONTAINING PROTEIN"/>
    <property type="match status" value="1"/>
</dbReference>
<dbReference type="GO" id="GO:0046872">
    <property type="term" value="F:metal ion binding"/>
    <property type="evidence" value="ECO:0007669"/>
    <property type="project" value="UniProtKB-KW"/>
</dbReference>
<evidence type="ECO:0000313" key="8">
    <source>
        <dbReference type="EMBL" id="SNR75512.1"/>
    </source>
</evidence>
<evidence type="ECO:0000259" key="7">
    <source>
        <dbReference type="PROSITE" id="PS51296"/>
    </source>
</evidence>
<keyword evidence="9" id="KW-1185">Reference proteome</keyword>
<dbReference type="GO" id="GO:0004497">
    <property type="term" value="F:monooxygenase activity"/>
    <property type="evidence" value="ECO:0007669"/>
    <property type="project" value="UniProtKB-KW"/>
</dbReference>
<dbReference type="AlphaFoldDB" id="A0A238YX29"/>
<evidence type="ECO:0000256" key="1">
    <source>
        <dbReference type="ARBA" id="ARBA00022714"/>
    </source>
</evidence>
<feature type="domain" description="Rieske" evidence="7">
    <location>
        <begin position="4"/>
        <end position="99"/>
    </location>
</feature>
<gene>
    <name evidence="8" type="ORF">SAMN06265360_117100</name>
</gene>
<dbReference type="Gene3D" id="2.102.10.10">
    <property type="entry name" value="Rieske [2Fe-2S] iron-sulphur domain"/>
    <property type="match status" value="1"/>
</dbReference>
<protein>
    <submittedName>
        <fullName evidence="8">Toluene 4-monooxygenase protein C</fullName>
    </submittedName>
</protein>
<dbReference type="Pfam" id="PF00355">
    <property type="entry name" value="Rieske"/>
    <property type="match status" value="1"/>
</dbReference>
<evidence type="ECO:0000256" key="3">
    <source>
        <dbReference type="ARBA" id="ARBA00023004"/>
    </source>
</evidence>
<dbReference type="Proteomes" id="UP000198348">
    <property type="component" value="Unassembled WGS sequence"/>
</dbReference>
<dbReference type="RefSeq" id="WP_089302569.1">
    <property type="nucleotide sequence ID" value="NZ_FZNW01000017.1"/>
</dbReference>
<keyword evidence="8" id="KW-0560">Oxidoreductase</keyword>
<dbReference type="SUPFAM" id="SSF50022">
    <property type="entry name" value="ISP domain"/>
    <property type="match status" value="1"/>
</dbReference>
<keyword evidence="2" id="KW-0479">Metal-binding</keyword>
<dbReference type="OrthoDB" id="147178at2"/>
<keyword evidence="8" id="KW-0503">Monooxygenase</keyword>
<keyword evidence="1" id="KW-0001">2Fe-2S</keyword>
<dbReference type="EMBL" id="FZNW01000017">
    <property type="protein sequence ID" value="SNR75512.1"/>
    <property type="molecule type" value="Genomic_DNA"/>
</dbReference>
<keyword evidence="3" id="KW-0408">Iron</keyword>
<dbReference type="InterPro" id="IPR036922">
    <property type="entry name" value="Rieske_2Fe-2S_sf"/>
</dbReference>
<evidence type="ECO:0000256" key="6">
    <source>
        <dbReference type="ARBA" id="ARBA00038001"/>
    </source>
</evidence>
<dbReference type="CDD" id="cd03474">
    <property type="entry name" value="Rieske_T4moC"/>
    <property type="match status" value="1"/>
</dbReference>